<gene>
    <name evidence="4" type="ORF">SAMN04488052_101849</name>
</gene>
<evidence type="ECO:0000259" key="3">
    <source>
        <dbReference type="Pfam" id="PF13505"/>
    </source>
</evidence>
<dbReference type="OrthoDB" id="7620169at2"/>
<dbReference type="EMBL" id="FOEG01000001">
    <property type="protein sequence ID" value="SEO58837.1"/>
    <property type="molecule type" value="Genomic_DNA"/>
</dbReference>
<feature type="signal peptide" evidence="2">
    <location>
        <begin position="1"/>
        <end position="24"/>
    </location>
</feature>
<dbReference type="Pfam" id="PF13505">
    <property type="entry name" value="OMP_b-brl"/>
    <property type="match status" value="1"/>
</dbReference>
<evidence type="ECO:0000256" key="2">
    <source>
        <dbReference type="SAM" id="SignalP"/>
    </source>
</evidence>
<keyword evidence="5" id="KW-1185">Reference proteome</keyword>
<dbReference type="AlphaFoldDB" id="A0A1H8QXV8"/>
<protein>
    <submittedName>
        <fullName evidence="4">Outer membrane protein beta-barrel domain-containing protein</fullName>
    </submittedName>
</protein>
<dbReference type="Proteomes" id="UP000199657">
    <property type="component" value="Unassembled WGS sequence"/>
</dbReference>
<feature type="chain" id="PRO_5011691976" evidence="2">
    <location>
        <begin position="25"/>
        <end position="187"/>
    </location>
</feature>
<dbReference type="Gene3D" id="2.40.160.20">
    <property type="match status" value="1"/>
</dbReference>
<dbReference type="STRING" id="406100.SAMN04488052_101849"/>
<name>A0A1H8QXV8_9GAMM</name>
<reference evidence="4 5" key="1">
    <citation type="submission" date="2016-10" db="EMBL/GenBank/DDBJ databases">
        <authorList>
            <person name="de Groot N.N."/>
        </authorList>
    </citation>
    <scope>NUCLEOTIDE SEQUENCE [LARGE SCALE GENOMIC DNA]</scope>
    <source>
        <strain evidence="4 5">CGMCC 1.6291</strain>
    </source>
</reference>
<evidence type="ECO:0000256" key="1">
    <source>
        <dbReference type="ARBA" id="ARBA00022729"/>
    </source>
</evidence>
<accession>A0A1H8QXV8</accession>
<keyword evidence="1 2" id="KW-0732">Signal</keyword>
<dbReference type="InterPro" id="IPR011250">
    <property type="entry name" value="OMP/PagP_B-barrel"/>
</dbReference>
<sequence>MTHTRIWIPLVITGLMAAPATVIAQSATQPEVRGYLGGGLGYYRLNDEDFPDEEDDIKDNRWSWRVFAGMEANRIFSLEAGYVDLGTAEDGNLDTDINGWTIAGMAALPVTEFFAPYARVGQFFWDRERSTSGPVDASYSDDGNDMFYGVGARFTLTERTDLRLEYDRMSVDDTDVDLASINMQFRF</sequence>
<dbReference type="InterPro" id="IPR027385">
    <property type="entry name" value="Beta-barrel_OMP"/>
</dbReference>
<feature type="domain" description="Outer membrane protein beta-barrel" evidence="3">
    <location>
        <begin position="15"/>
        <end position="187"/>
    </location>
</feature>
<organism evidence="4 5">
    <name type="scientific">Aquisalimonas asiatica</name>
    <dbReference type="NCBI Taxonomy" id="406100"/>
    <lineage>
        <taxon>Bacteria</taxon>
        <taxon>Pseudomonadati</taxon>
        <taxon>Pseudomonadota</taxon>
        <taxon>Gammaproteobacteria</taxon>
        <taxon>Chromatiales</taxon>
        <taxon>Ectothiorhodospiraceae</taxon>
        <taxon>Aquisalimonas</taxon>
    </lineage>
</organism>
<dbReference type="SUPFAM" id="SSF56925">
    <property type="entry name" value="OMPA-like"/>
    <property type="match status" value="1"/>
</dbReference>
<evidence type="ECO:0000313" key="4">
    <source>
        <dbReference type="EMBL" id="SEO58837.1"/>
    </source>
</evidence>
<dbReference type="RefSeq" id="WP_091640173.1">
    <property type="nucleotide sequence ID" value="NZ_FOEG01000001.1"/>
</dbReference>
<proteinExistence type="predicted"/>
<evidence type="ECO:0000313" key="5">
    <source>
        <dbReference type="Proteomes" id="UP000199657"/>
    </source>
</evidence>